<dbReference type="PIRSF" id="PIRSF018249">
    <property type="entry name" value="MyrA_prd"/>
    <property type="match status" value="1"/>
</dbReference>
<feature type="binding site" evidence="1">
    <location>
        <position position="20"/>
    </location>
    <ligand>
        <name>Zn(2+)</name>
        <dbReference type="ChEBI" id="CHEBI:29105"/>
    </ligand>
</feature>
<evidence type="ECO:0000313" key="6">
    <source>
        <dbReference type="Proteomes" id="UP000198668"/>
    </source>
</evidence>
<dbReference type="GO" id="GO:0032259">
    <property type="term" value="P:methylation"/>
    <property type="evidence" value="ECO:0007669"/>
    <property type="project" value="UniProtKB-KW"/>
</dbReference>
<feature type="binding site" evidence="1">
    <location>
        <position position="23"/>
    </location>
    <ligand>
        <name>Zn(2+)</name>
        <dbReference type="ChEBI" id="CHEBI:29105"/>
    </ligand>
</feature>
<feature type="binding site" evidence="2">
    <location>
        <position position="79"/>
    </location>
    <ligand>
        <name>S-adenosyl-L-methionine</name>
        <dbReference type="ChEBI" id="CHEBI:59789"/>
    </ligand>
</feature>
<evidence type="ECO:0000259" key="3">
    <source>
        <dbReference type="Pfam" id="PF13847"/>
    </source>
</evidence>
<dbReference type="Gene3D" id="3.40.50.150">
    <property type="entry name" value="Vaccinia Virus protein VP39"/>
    <property type="match status" value="1"/>
</dbReference>
<feature type="binding site" evidence="1">
    <location>
        <position position="37"/>
    </location>
    <ligand>
        <name>Zn(2+)</name>
        <dbReference type="ChEBI" id="CHEBI:29105"/>
    </ligand>
</feature>
<evidence type="ECO:0000313" key="5">
    <source>
        <dbReference type="EMBL" id="SFH72746.1"/>
    </source>
</evidence>
<dbReference type="GO" id="GO:0046872">
    <property type="term" value="F:metal ion binding"/>
    <property type="evidence" value="ECO:0007669"/>
    <property type="project" value="UniProtKB-KW"/>
</dbReference>
<dbReference type="RefSeq" id="WP_092092405.1">
    <property type="nucleotide sequence ID" value="NZ_FOQE01000017.1"/>
</dbReference>
<keyword evidence="1" id="KW-0862">Zinc</keyword>
<accession>A0A1I3CEK6</accession>
<dbReference type="AlphaFoldDB" id="A0A1I3CEK6"/>
<feature type="domain" description="Methyltransferase" evidence="3">
    <location>
        <begin position="93"/>
        <end position="206"/>
    </location>
</feature>
<dbReference type="GO" id="GO:0008168">
    <property type="term" value="F:methyltransferase activity"/>
    <property type="evidence" value="ECO:0007669"/>
    <property type="project" value="UniProtKB-KW"/>
</dbReference>
<dbReference type="InterPro" id="IPR025714">
    <property type="entry name" value="Methyltranfer_dom"/>
</dbReference>
<evidence type="ECO:0000256" key="1">
    <source>
        <dbReference type="PIRSR" id="PIRSR018249-1"/>
    </source>
</evidence>
<feature type="binding site" evidence="2">
    <location>
        <begin position="105"/>
        <end position="106"/>
    </location>
    <ligand>
        <name>S-adenosyl-L-methionine</name>
        <dbReference type="ChEBI" id="CHEBI:59789"/>
    </ligand>
</feature>
<evidence type="ECO:0000256" key="2">
    <source>
        <dbReference type="PIRSR" id="PIRSR018249-2"/>
    </source>
</evidence>
<dbReference type="Proteomes" id="UP000198668">
    <property type="component" value="Unassembled WGS sequence"/>
</dbReference>
<dbReference type="InterPro" id="IPR016718">
    <property type="entry name" value="rRNA_m1G-MeTrfase_A_prd"/>
</dbReference>
<gene>
    <name evidence="5" type="ORF">SAMN04489868_1176</name>
</gene>
<evidence type="ECO:0000259" key="4">
    <source>
        <dbReference type="Pfam" id="PF21302"/>
    </source>
</evidence>
<feature type="domain" description="23S rRNA (guanine(745)-N(1))-methyltransferase N-terminal" evidence="4">
    <location>
        <begin position="18"/>
        <end position="51"/>
    </location>
</feature>
<dbReference type="InterPro" id="IPR029063">
    <property type="entry name" value="SAM-dependent_MTases_sf"/>
</dbReference>
<organism evidence="5 6">
    <name type="scientific">Pisciglobus halotolerans</name>
    <dbReference type="NCBI Taxonomy" id="745365"/>
    <lineage>
        <taxon>Bacteria</taxon>
        <taxon>Bacillati</taxon>
        <taxon>Bacillota</taxon>
        <taxon>Bacilli</taxon>
        <taxon>Lactobacillales</taxon>
        <taxon>Carnobacteriaceae</taxon>
    </lineage>
</organism>
<reference evidence="5 6" key="1">
    <citation type="submission" date="2016-10" db="EMBL/GenBank/DDBJ databases">
        <authorList>
            <person name="de Groot N.N."/>
        </authorList>
    </citation>
    <scope>NUCLEOTIDE SEQUENCE [LARGE SCALE GENOMIC DNA]</scope>
    <source>
        <strain evidence="5 6">DSM 27630</strain>
    </source>
</reference>
<dbReference type="InterPro" id="IPR048647">
    <property type="entry name" value="RlmA_N"/>
</dbReference>
<name>A0A1I3CEK6_9LACT</name>
<feature type="binding site" evidence="2">
    <location>
        <position position="192"/>
    </location>
    <ligand>
        <name>S-adenosyl-L-methionine</name>
        <dbReference type="ChEBI" id="CHEBI:59789"/>
    </ligand>
</feature>
<keyword evidence="5" id="KW-0808">Transferase</keyword>
<dbReference type="EMBL" id="FOQE01000017">
    <property type="protein sequence ID" value="SFH72746.1"/>
    <property type="molecule type" value="Genomic_DNA"/>
</dbReference>
<dbReference type="OrthoDB" id="5522265at2"/>
<feature type="binding site" evidence="1">
    <location>
        <position position="41"/>
    </location>
    <ligand>
        <name>Zn(2+)</name>
        <dbReference type="ChEBI" id="CHEBI:29105"/>
    </ligand>
</feature>
<dbReference type="Pfam" id="PF21302">
    <property type="entry name" value="Zn_ribbon_RlmA"/>
    <property type="match status" value="1"/>
</dbReference>
<keyword evidence="6" id="KW-1185">Reference proteome</keyword>
<keyword evidence="2" id="KW-0949">S-adenosyl-L-methionine</keyword>
<dbReference type="SUPFAM" id="SSF53335">
    <property type="entry name" value="S-adenosyl-L-methionine-dependent methyltransferases"/>
    <property type="match status" value="1"/>
</dbReference>
<keyword evidence="1" id="KW-0479">Metal-binding</keyword>
<proteinExistence type="predicted"/>
<dbReference type="CDD" id="cd02440">
    <property type="entry name" value="AdoMet_MTases"/>
    <property type="match status" value="1"/>
</dbReference>
<protein>
    <submittedName>
        <fullName evidence="5">23S rRNA (Guanine745-N1)-methyltransferase</fullName>
    </submittedName>
</protein>
<sequence length="284" mass="32353">MKKIDQAKKFLTEQMSLFQCPVCKEPFEKLQEHSLICRNGHVFDLSKKGTLYFLKKASKNEYDKNMLSARFAIAQAGLFDPLIEMVYKNITRKEDGTVLDVGSGEGSHLDKLVHLGLKGNLVGFDISKDAIILAASHFTSAFWCVADLAQSPFAANQFDTILNIFSPSNYQEFERLLKEDGQVIKVVPDADYLIELRKLFYLDQQEKQRYSNEHVIQKFQEHFSETTIVPIRYTFPLDSELFDQLMLMTPLGWGATAEGKQYAMQHPLQSVTVHVQMLIGKKGS</sequence>
<keyword evidence="5" id="KW-0489">Methyltransferase</keyword>
<dbReference type="Pfam" id="PF13847">
    <property type="entry name" value="Methyltransf_31"/>
    <property type="match status" value="1"/>
</dbReference>